<proteinExistence type="predicted"/>
<protein>
    <submittedName>
        <fullName evidence="1">Uncharacterized protein</fullName>
    </submittedName>
</protein>
<reference evidence="1" key="1">
    <citation type="submission" date="2023-04" db="EMBL/GenBank/DDBJ databases">
        <title>Black Yeasts Isolated from many extreme environments.</title>
        <authorList>
            <person name="Coleine C."/>
            <person name="Stajich J.E."/>
            <person name="Selbmann L."/>
        </authorList>
    </citation>
    <scope>NUCLEOTIDE SEQUENCE</scope>
    <source>
        <strain evidence="1">CCFEE 5312</strain>
    </source>
</reference>
<accession>A0AAJ0D9I8</accession>
<evidence type="ECO:0000313" key="1">
    <source>
        <dbReference type="EMBL" id="KAK3045710.1"/>
    </source>
</evidence>
<keyword evidence="2" id="KW-1185">Reference proteome</keyword>
<name>A0AAJ0D9I8_9PEZI</name>
<gene>
    <name evidence="1" type="ORF">LTR09_012744</name>
</gene>
<evidence type="ECO:0000313" key="2">
    <source>
        <dbReference type="Proteomes" id="UP001271007"/>
    </source>
</evidence>
<sequence length="216" mass="24546">MAVSTIASYSHDHFHRLPMLQDARDTYLQAGGDDLIDRVFKDFFVEAGMDTTFGLSMLHRHFDIATNQKVVDYNGTSSPWSNIPGMEEPKPHLWAFDQDGLLKPTEFRYTKQKDDITFGQKELEFVTQLKEKLEQFGLTKLFGLARYPGDDFPGSCEITQGMSSVNLRPQDYPDGLIHIPTIWWFSEPLFKRGCRCTCNASAKDHPHGAHVITITG</sequence>
<comment type="caution">
    <text evidence="1">The sequence shown here is derived from an EMBL/GenBank/DDBJ whole genome shotgun (WGS) entry which is preliminary data.</text>
</comment>
<organism evidence="1 2">
    <name type="scientific">Extremus antarcticus</name>
    <dbReference type="NCBI Taxonomy" id="702011"/>
    <lineage>
        <taxon>Eukaryota</taxon>
        <taxon>Fungi</taxon>
        <taxon>Dikarya</taxon>
        <taxon>Ascomycota</taxon>
        <taxon>Pezizomycotina</taxon>
        <taxon>Dothideomycetes</taxon>
        <taxon>Dothideomycetidae</taxon>
        <taxon>Mycosphaerellales</taxon>
        <taxon>Extremaceae</taxon>
        <taxon>Extremus</taxon>
    </lineage>
</organism>
<dbReference type="AlphaFoldDB" id="A0AAJ0D9I8"/>
<dbReference type="Proteomes" id="UP001271007">
    <property type="component" value="Unassembled WGS sequence"/>
</dbReference>
<dbReference type="EMBL" id="JAWDJX010000165">
    <property type="protein sequence ID" value="KAK3045710.1"/>
    <property type="molecule type" value="Genomic_DNA"/>
</dbReference>